<dbReference type="GO" id="GO:0005643">
    <property type="term" value="C:nuclear pore"/>
    <property type="evidence" value="ECO:0007669"/>
    <property type="project" value="TreeGrafter"/>
</dbReference>
<dbReference type="SUPFAM" id="SSF49373">
    <property type="entry name" value="Invasin/intimin cell-adhesion fragments"/>
    <property type="match status" value="6"/>
</dbReference>
<proteinExistence type="predicted"/>
<sequence>MKKFLIFSLILTLGLFFFSCTEKNTVEIKDKISSLSVGETHQLICVVLPLTLQAEGVSWESSNSTVASISDTGLITALEQGSVSFTCRSNGNNKVYDTMTIQVINPTYVVSALEIKGSTTITLGQDVQYTIKVTPEQANKEVTWSVNNSIFASVSSTGLLHPQGTGSIVLKAISQENSLIFAELSITIVRSFDAVLSITVLGDTSLSLTQTKTYQAAVSPSIANPVVTWSVDQPTLGTISSTGVLTPLQGGTIKVIATSIEDSSKFGELDVTILTDEIPLESFLIEGENQIVIGSDYSYQINPLPSDATHVDVLWEVDNLEIATVNEEGILHPLAPGNIILTAISSTDSSLFDQFNLTIYAPVASLQINGNPIVHLGTPQAYQASILPITSQSDVIWSVSDEQIATIDQNGLLTPIQPGIINVLAISANYPLIQDSISIQIYELVQNVVLNSHPEIIFIGSSLVLTASVSPSTAIQSLLWTVDHEETATINPTTGLLHPLTDGVITIRATSSDDVTKYATCAITIYEVISSFTINGSDIVRIGTDESYTVS</sequence>
<feature type="non-terminal residue" evidence="2">
    <location>
        <position position="551"/>
    </location>
</feature>
<dbReference type="PANTHER" id="PTHR23019:SF0">
    <property type="entry name" value="NUCLEAR PORE MEMBRANE GLYCOPROTEIN 210"/>
    <property type="match status" value="1"/>
</dbReference>
<dbReference type="AlphaFoldDB" id="A0A5J4QLV0"/>
<dbReference type="PANTHER" id="PTHR23019">
    <property type="entry name" value="NUCLEAR PORE MEMBRANE GLYCOPROTEIN GP210-RELATED"/>
    <property type="match status" value="1"/>
</dbReference>
<feature type="domain" description="BIG2" evidence="1">
    <location>
        <begin position="22"/>
        <end position="99"/>
    </location>
</feature>
<dbReference type="EMBL" id="SNRY01003171">
    <property type="protein sequence ID" value="KAA6321948.1"/>
    <property type="molecule type" value="Genomic_DNA"/>
</dbReference>
<comment type="caution">
    <text evidence="2">The sequence shown here is derived from an EMBL/GenBank/DDBJ whole genome shotgun (WGS) entry which is preliminary data.</text>
</comment>
<feature type="domain" description="BIG2" evidence="1">
    <location>
        <begin position="362"/>
        <end position="437"/>
    </location>
</feature>
<protein>
    <recommendedName>
        <fullName evidence="1">BIG2 domain-containing protein</fullName>
    </recommendedName>
</protein>
<dbReference type="Gene3D" id="2.60.40.1080">
    <property type="match status" value="6"/>
</dbReference>
<feature type="domain" description="BIG2" evidence="1">
    <location>
        <begin position="109"/>
        <end position="183"/>
    </location>
</feature>
<dbReference type="InterPro" id="IPR045197">
    <property type="entry name" value="NUP210-like"/>
</dbReference>
<dbReference type="InterPro" id="IPR003343">
    <property type="entry name" value="Big_2"/>
</dbReference>
<gene>
    <name evidence="2" type="ORF">EZS27_028458</name>
</gene>
<dbReference type="PROSITE" id="PS51257">
    <property type="entry name" value="PROKAR_LIPOPROTEIN"/>
    <property type="match status" value="1"/>
</dbReference>
<organism evidence="2">
    <name type="scientific">termite gut metagenome</name>
    <dbReference type="NCBI Taxonomy" id="433724"/>
    <lineage>
        <taxon>unclassified sequences</taxon>
        <taxon>metagenomes</taxon>
        <taxon>organismal metagenomes</taxon>
    </lineage>
</organism>
<dbReference type="SMART" id="SM00635">
    <property type="entry name" value="BID_2"/>
    <property type="match status" value="6"/>
</dbReference>
<reference evidence="2" key="1">
    <citation type="submission" date="2019-03" db="EMBL/GenBank/DDBJ databases">
        <title>Single cell metagenomics reveals metabolic interactions within the superorganism composed of flagellate Streblomastix strix and complex community of Bacteroidetes bacteria on its surface.</title>
        <authorList>
            <person name="Treitli S.C."/>
            <person name="Kolisko M."/>
            <person name="Husnik F."/>
            <person name="Keeling P."/>
            <person name="Hampl V."/>
        </authorList>
    </citation>
    <scope>NUCLEOTIDE SEQUENCE</scope>
    <source>
        <strain evidence="2">STM</strain>
    </source>
</reference>
<evidence type="ECO:0000313" key="2">
    <source>
        <dbReference type="EMBL" id="KAA6321948.1"/>
    </source>
</evidence>
<accession>A0A5J4QLV0</accession>
<dbReference type="InterPro" id="IPR008964">
    <property type="entry name" value="Invasin/intimin_cell_adhesion"/>
</dbReference>
<evidence type="ECO:0000259" key="1">
    <source>
        <dbReference type="SMART" id="SM00635"/>
    </source>
</evidence>
<feature type="domain" description="BIG2" evidence="1">
    <location>
        <begin position="279"/>
        <end position="355"/>
    </location>
</feature>
<feature type="domain" description="BIG2" evidence="1">
    <location>
        <begin position="194"/>
        <end position="267"/>
    </location>
</feature>
<name>A0A5J4QLV0_9ZZZZ</name>
<feature type="domain" description="BIG2" evidence="1">
    <location>
        <begin position="444"/>
        <end position="520"/>
    </location>
</feature>
<dbReference type="Pfam" id="PF02368">
    <property type="entry name" value="Big_2"/>
    <property type="match status" value="3"/>
</dbReference>